<dbReference type="InterPro" id="IPR018485">
    <property type="entry name" value="FGGY_C"/>
</dbReference>
<feature type="site" description="Important for activity" evidence="8">
    <location>
        <position position="6"/>
    </location>
</feature>
<gene>
    <name evidence="8 9 12" type="primary">xylB</name>
    <name evidence="12" type="ORF">jaqu_15350</name>
</gene>
<evidence type="ECO:0000256" key="2">
    <source>
        <dbReference type="ARBA" id="ARBA00022629"/>
    </source>
</evidence>
<evidence type="ECO:0000259" key="11">
    <source>
        <dbReference type="Pfam" id="PF02782"/>
    </source>
</evidence>
<dbReference type="PIRSF" id="PIRSF000538">
    <property type="entry name" value="GlpK"/>
    <property type="match status" value="1"/>
</dbReference>
<evidence type="ECO:0000313" key="12">
    <source>
        <dbReference type="EMBL" id="KIT16747.1"/>
    </source>
</evidence>
<keyword evidence="4 8" id="KW-0547">Nucleotide-binding</keyword>
<evidence type="ECO:0000256" key="6">
    <source>
        <dbReference type="ARBA" id="ARBA00022840"/>
    </source>
</evidence>
<dbReference type="InterPro" id="IPR000577">
    <property type="entry name" value="Carb_kinase_FGGY"/>
</dbReference>
<dbReference type="GO" id="GO:0042732">
    <property type="term" value="P:D-xylose metabolic process"/>
    <property type="evidence" value="ECO:0007669"/>
    <property type="project" value="UniProtKB-KW"/>
</dbReference>
<dbReference type="InterPro" id="IPR018484">
    <property type="entry name" value="FGGY_N"/>
</dbReference>
<keyword evidence="6 8" id="KW-0067">ATP-binding</keyword>
<evidence type="ECO:0000256" key="1">
    <source>
        <dbReference type="ARBA" id="ARBA00009156"/>
    </source>
</evidence>
<evidence type="ECO:0000256" key="5">
    <source>
        <dbReference type="ARBA" id="ARBA00022777"/>
    </source>
</evidence>
<keyword evidence="13" id="KW-1185">Reference proteome</keyword>
<dbReference type="InterPro" id="IPR050406">
    <property type="entry name" value="FGGY_Carb_Kinase"/>
</dbReference>
<feature type="active site" description="Proton acceptor" evidence="8">
    <location>
        <position position="229"/>
    </location>
</feature>
<feature type="domain" description="Carbohydrate kinase FGGY N-terminal" evidence="10">
    <location>
        <begin position="1"/>
        <end position="236"/>
    </location>
</feature>
<reference evidence="12 13" key="1">
    <citation type="submission" date="2015-02" db="EMBL/GenBank/DDBJ databases">
        <title>Genome Sequence of Jannaschia aquimarina DSM28248, a member of the Roseobacter clade.</title>
        <authorList>
            <person name="Voget S."/>
            <person name="Daniel R."/>
        </authorList>
    </citation>
    <scope>NUCLEOTIDE SEQUENCE [LARGE SCALE GENOMIC DNA]</scope>
    <source>
        <strain evidence="12 13">GSW-M26</strain>
    </source>
</reference>
<comment type="catalytic activity">
    <reaction evidence="8 9">
        <text>D-xylulose + ATP = D-xylulose 5-phosphate + ADP + H(+)</text>
        <dbReference type="Rhea" id="RHEA:10964"/>
        <dbReference type="ChEBI" id="CHEBI:15378"/>
        <dbReference type="ChEBI" id="CHEBI:17140"/>
        <dbReference type="ChEBI" id="CHEBI:30616"/>
        <dbReference type="ChEBI" id="CHEBI:57737"/>
        <dbReference type="ChEBI" id="CHEBI:456216"/>
        <dbReference type="EC" id="2.7.1.17"/>
    </reaction>
</comment>
<dbReference type="GO" id="GO:0005998">
    <property type="term" value="P:xylulose catabolic process"/>
    <property type="evidence" value="ECO:0007669"/>
    <property type="project" value="UniProtKB-UniRule"/>
</dbReference>
<keyword evidence="5 8" id="KW-0418">Kinase</keyword>
<evidence type="ECO:0000256" key="9">
    <source>
        <dbReference type="RuleBase" id="RU364073"/>
    </source>
</evidence>
<sequence length="471" mass="49277">MYLGLDLGTSGLKALLIREDQSVVAEATAPLTVQRPHPGWSEQDPESWIAACRTALAELGDLSAVRAVGLSGQMHGATLVGADDRALRPCLLWNDTRAHEEAAAMDDAEARRVTGNIVFPGFTAPKVEWVRRNEPDIFAATRLVLLPKDYLRLWLTGEAWSDMSDAAGTAWLDVGARDWSDAMLERSGLSRKHMPAITEGSRVAGRISAACAAETSLPEGVPVAGGGGDNAASAVGTGAVAPGQGFVSLGTSGVLFVSSASYAPAPETAVHTFCHAVPDTWHQMAVILSATDSLEWAARLTGRGAADLGSVEMAPPGRALFLPYLGGERTPHNDAAVRGAALGLEHATDAQALARAVMEGVAFAFRDGLDALVATGTPVERLLAVGGGARSDTWLRMVATALDRPLEVPAEEGYGAALGACRLAMMADGHGTEVAAAPAIARTVEPETSMRGAYDEATELYRAAYDAVRRF</sequence>
<comment type="function">
    <text evidence="8">Catalyzes the phosphorylation of D-xylulose to D-xylulose 5-phosphate.</text>
</comment>
<dbReference type="NCBIfam" id="TIGR01312">
    <property type="entry name" value="XylB"/>
    <property type="match status" value="1"/>
</dbReference>
<dbReference type="HAMAP" id="MF_02220">
    <property type="entry name" value="XylB"/>
    <property type="match status" value="1"/>
</dbReference>
<dbReference type="GO" id="GO:0005524">
    <property type="term" value="F:ATP binding"/>
    <property type="evidence" value="ECO:0007669"/>
    <property type="project" value="UniProtKB-UniRule"/>
</dbReference>
<evidence type="ECO:0000259" key="10">
    <source>
        <dbReference type="Pfam" id="PF00370"/>
    </source>
</evidence>
<dbReference type="Proteomes" id="UP000032232">
    <property type="component" value="Unassembled WGS sequence"/>
</dbReference>
<dbReference type="PANTHER" id="PTHR43095:SF6">
    <property type="entry name" value="XYLULOSE KINASE"/>
    <property type="match status" value="1"/>
</dbReference>
<protein>
    <recommendedName>
        <fullName evidence="8 9">Xylulose kinase</fullName>
        <shortName evidence="8 9">Xylulokinase</shortName>
        <ecNumber evidence="8 9">2.7.1.17</ecNumber>
    </recommendedName>
</protein>
<accession>A0A0D1CPR2</accession>
<dbReference type="InterPro" id="IPR043129">
    <property type="entry name" value="ATPase_NBD"/>
</dbReference>
<keyword evidence="2 8" id="KW-0859">Xylose metabolism</keyword>
<dbReference type="OrthoDB" id="9805576at2"/>
<dbReference type="Pfam" id="PF00370">
    <property type="entry name" value="FGGY_N"/>
    <property type="match status" value="1"/>
</dbReference>
<dbReference type="PROSITE" id="PS00933">
    <property type="entry name" value="FGGY_KINASES_1"/>
    <property type="match status" value="1"/>
</dbReference>
<proteinExistence type="inferred from homology"/>
<dbReference type="EMBL" id="JYFE01000027">
    <property type="protein sequence ID" value="KIT16747.1"/>
    <property type="molecule type" value="Genomic_DNA"/>
</dbReference>
<dbReference type="EC" id="2.7.1.17" evidence="8 9"/>
<dbReference type="InterPro" id="IPR018483">
    <property type="entry name" value="Carb_kinase_FGGY_CS"/>
</dbReference>
<evidence type="ECO:0000256" key="7">
    <source>
        <dbReference type="ARBA" id="ARBA00023277"/>
    </source>
</evidence>
<dbReference type="GO" id="GO:0004856">
    <property type="term" value="F:D-xylulokinase activity"/>
    <property type="evidence" value="ECO:0007669"/>
    <property type="project" value="UniProtKB-UniRule"/>
</dbReference>
<dbReference type="CDD" id="cd07808">
    <property type="entry name" value="ASKHA_NBD_FGGY_EcXK-like"/>
    <property type="match status" value="1"/>
</dbReference>
<keyword evidence="7 8" id="KW-0119">Carbohydrate metabolism</keyword>
<dbReference type="STRING" id="935700.jaqu_15350"/>
<feature type="binding site" evidence="8">
    <location>
        <begin position="74"/>
        <end position="75"/>
    </location>
    <ligand>
        <name>substrate</name>
    </ligand>
</feature>
<keyword evidence="3 8" id="KW-0808">Transferase</keyword>
<evidence type="ECO:0000256" key="4">
    <source>
        <dbReference type="ARBA" id="ARBA00022741"/>
    </source>
</evidence>
<feature type="domain" description="Carbohydrate kinase FGGY C-terminal" evidence="11">
    <location>
        <begin position="246"/>
        <end position="427"/>
    </location>
</feature>
<dbReference type="InterPro" id="IPR006000">
    <property type="entry name" value="Xylulokinase"/>
</dbReference>
<comment type="caution">
    <text evidence="12">The sequence shown here is derived from an EMBL/GenBank/DDBJ whole genome shotgun (WGS) entry which is preliminary data.</text>
</comment>
<dbReference type="SUPFAM" id="SSF53067">
    <property type="entry name" value="Actin-like ATPase domain"/>
    <property type="match status" value="2"/>
</dbReference>
<evidence type="ECO:0000313" key="13">
    <source>
        <dbReference type="Proteomes" id="UP000032232"/>
    </source>
</evidence>
<dbReference type="Gene3D" id="3.30.420.40">
    <property type="match status" value="2"/>
</dbReference>
<dbReference type="RefSeq" id="WP_043918361.1">
    <property type="nucleotide sequence ID" value="NZ_FZPF01000001.1"/>
</dbReference>
<name>A0A0D1CPR2_9RHOB</name>
<dbReference type="PANTHER" id="PTHR43095">
    <property type="entry name" value="SUGAR KINASE"/>
    <property type="match status" value="1"/>
</dbReference>
<evidence type="ECO:0000256" key="8">
    <source>
        <dbReference type="HAMAP-Rule" id="MF_02220"/>
    </source>
</evidence>
<dbReference type="PATRIC" id="fig|935700.4.peg.1589"/>
<evidence type="ECO:0000256" key="3">
    <source>
        <dbReference type="ARBA" id="ARBA00022679"/>
    </source>
</evidence>
<dbReference type="AlphaFoldDB" id="A0A0D1CPR2"/>
<comment type="similarity">
    <text evidence="1 8 9">Belongs to the FGGY kinase family.</text>
</comment>
<dbReference type="Pfam" id="PF02782">
    <property type="entry name" value="FGGY_C"/>
    <property type="match status" value="1"/>
</dbReference>
<organism evidence="12 13">
    <name type="scientific">Jannaschia aquimarina</name>
    <dbReference type="NCBI Taxonomy" id="935700"/>
    <lineage>
        <taxon>Bacteria</taxon>
        <taxon>Pseudomonadati</taxon>
        <taxon>Pseudomonadota</taxon>
        <taxon>Alphaproteobacteria</taxon>
        <taxon>Rhodobacterales</taxon>
        <taxon>Roseobacteraceae</taxon>
        <taxon>Jannaschia</taxon>
    </lineage>
</organism>